<dbReference type="Gene3D" id="3.30.930.10">
    <property type="entry name" value="Bira Bifunctional Protein, Domain 2"/>
    <property type="match status" value="2"/>
</dbReference>
<comment type="subcellular location">
    <subcellularLocation>
        <location evidence="1">Cytoplasm</location>
    </subcellularLocation>
</comment>
<evidence type="ECO:0000256" key="5">
    <source>
        <dbReference type="ARBA" id="ARBA00022490"/>
    </source>
</evidence>
<proteinExistence type="predicted"/>
<gene>
    <name evidence="14" type="ORF">KC980_03655</name>
</gene>
<accession>A0A955J201</accession>
<dbReference type="Pfam" id="PF04073">
    <property type="entry name" value="tRNA_edit"/>
    <property type="match status" value="1"/>
</dbReference>
<dbReference type="GO" id="GO:0006433">
    <property type="term" value="P:prolyl-tRNA aminoacylation"/>
    <property type="evidence" value="ECO:0007669"/>
    <property type="project" value="UniProtKB-UniRule"/>
</dbReference>
<dbReference type="Gene3D" id="3.40.50.800">
    <property type="entry name" value="Anticodon-binding domain"/>
    <property type="match status" value="1"/>
</dbReference>
<dbReference type="InterPro" id="IPR050062">
    <property type="entry name" value="Pro-tRNA_synthetase"/>
</dbReference>
<dbReference type="PROSITE" id="PS50862">
    <property type="entry name" value="AA_TRNA_LIGASE_II"/>
    <property type="match status" value="1"/>
</dbReference>
<evidence type="ECO:0000256" key="11">
    <source>
        <dbReference type="ARBA" id="ARBA00047671"/>
    </source>
</evidence>
<dbReference type="CDD" id="cd00861">
    <property type="entry name" value="ProRS_anticodon_short"/>
    <property type="match status" value="1"/>
</dbReference>
<dbReference type="InterPro" id="IPR044140">
    <property type="entry name" value="ProRS_anticodon_short"/>
</dbReference>
<dbReference type="InterPro" id="IPR006195">
    <property type="entry name" value="aa-tRNA-synth_II"/>
</dbReference>
<dbReference type="InterPro" id="IPR036754">
    <property type="entry name" value="YbaK/aa-tRNA-synt-asso_dom_sf"/>
</dbReference>
<dbReference type="EMBL" id="JAGQNX010000112">
    <property type="protein sequence ID" value="MCA9308584.1"/>
    <property type="molecule type" value="Genomic_DNA"/>
</dbReference>
<dbReference type="NCBIfam" id="TIGR00409">
    <property type="entry name" value="proS_fam_II"/>
    <property type="match status" value="1"/>
</dbReference>
<dbReference type="GO" id="GO:0004827">
    <property type="term" value="F:proline-tRNA ligase activity"/>
    <property type="evidence" value="ECO:0007669"/>
    <property type="project" value="UniProtKB-UniRule"/>
</dbReference>
<evidence type="ECO:0000256" key="9">
    <source>
        <dbReference type="ARBA" id="ARBA00022917"/>
    </source>
</evidence>
<dbReference type="SUPFAM" id="SSF55681">
    <property type="entry name" value="Class II aaRS and biotin synthetases"/>
    <property type="match status" value="1"/>
</dbReference>
<dbReference type="AlphaFoldDB" id="A0A955J201"/>
<keyword evidence="5" id="KW-0963">Cytoplasm</keyword>
<evidence type="ECO:0000313" key="14">
    <source>
        <dbReference type="EMBL" id="MCA9308584.1"/>
    </source>
</evidence>
<keyword evidence="9" id="KW-0648">Protein biosynthesis</keyword>
<dbReference type="Proteomes" id="UP000740557">
    <property type="component" value="Unassembled WGS sequence"/>
</dbReference>
<dbReference type="Pfam" id="PF00587">
    <property type="entry name" value="tRNA-synt_2b"/>
    <property type="match status" value="1"/>
</dbReference>
<dbReference type="GO" id="GO:0005524">
    <property type="term" value="F:ATP binding"/>
    <property type="evidence" value="ECO:0007669"/>
    <property type="project" value="UniProtKB-KW"/>
</dbReference>
<keyword evidence="10" id="KW-0030">Aminoacyl-tRNA synthetase</keyword>
<comment type="subunit">
    <text evidence="2">Homodimer.</text>
</comment>
<evidence type="ECO:0000256" key="3">
    <source>
        <dbReference type="ARBA" id="ARBA00012831"/>
    </source>
</evidence>
<dbReference type="InterPro" id="IPR004154">
    <property type="entry name" value="Anticodon-bd"/>
</dbReference>
<evidence type="ECO:0000313" key="15">
    <source>
        <dbReference type="Proteomes" id="UP000740557"/>
    </source>
</evidence>
<comment type="caution">
    <text evidence="14">The sequence shown here is derived from an EMBL/GenBank/DDBJ whole genome shotgun (WGS) entry which is preliminary data.</text>
</comment>
<name>A0A955J201_UNCKA</name>
<feature type="domain" description="Aminoacyl-transfer RNA synthetases class-II family profile" evidence="13">
    <location>
        <begin position="46"/>
        <end position="473"/>
    </location>
</feature>
<dbReference type="InterPro" id="IPR036621">
    <property type="entry name" value="Anticodon-bd_dom_sf"/>
</dbReference>
<evidence type="ECO:0000256" key="10">
    <source>
        <dbReference type="ARBA" id="ARBA00023146"/>
    </source>
</evidence>
<evidence type="ECO:0000256" key="4">
    <source>
        <dbReference type="ARBA" id="ARBA00019110"/>
    </source>
</evidence>
<reference evidence="14" key="2">
    <citation type="journal article" date="2021" name="Microbiome">
        <title>Successional dynamics and alternative stable states in a saline activated sludge microbial community over 9 years.</title>
        <authorList>
            <person name="Wang Y."/>
            <person name="Ye J."/>
            <person name="Ju F."/>
            <person name="Liu L."/>
            <person name="Boyd J.A."/>
            <person name="Deng Y."/>
            <person name="Parks D.H."/>
            <person name="Jiang X."/>
            <person name="Yin X."/>
            <person name="Woodcroft B.J."/>
            <person name="Tyson G.W."/>
            <person name="Hugenholtz P."/>
            <person name="Polz M.F."/>
            <person name="Zhang T."/>
        </authorList>
    </citation>
    <scope>NUCLEOTIDE SEQUENCE</scope>
    <source>
        <strain evidence="14">HKST-UBA79</strain>
    </source>
</reference>
<dbReference type="SUPFAM" id="SSF55826">
    <property type="entry name" value="YbaK/ProRS associated domain"/>
    <property type="match status" value="1"/>
</dbReference>
<dbReference type="NCBIfam" id="NF006625">
    <property type="entry name" value="PRK09194.1"/>
    <property type="match status" value="1"/>
</dbReference>
<dbReference type="GO" id="GO:0005829">
    <property type="term" value="C:cytosol"/>
    <property type="evidence" value="ECO:0007669"/>
    <property type="project" value="TreeGrafter"/>
</dbReference>
<dbReference type="PANTHER" id="PTHR42753">
    <property type="entry name" value="MITOCHONDRIAL RIBOSOME PROTEIN L39/PROLYL-TRNA LIGASE FAMILY MEMBER"/>
    <property type="match status" value="1"/>
</dbReference>
<dbReference type="PANTHER" id="PTHR42753:SF2">
    <property type="entry name" value="PROLINE--TRNA LIGASE"/>
    <property type="match status" value="1"/>
</dbReference>
<protein>
    <recommendedName>
        <fullName evidence="4 12">Proline--tRNA ligase</fullName>
        <ecNumber evidence="3 12">6.1.1.15</ecNumber>
    </recommendedName>
</protein>
<dbReference type="InterPro" id="IPR007214">
    <property type="entry name" value="YbaK/aa-tRNA-synth-assoc-dom"/>
</dbReference>
<comment type="catalytic activity">
    <reaction evidence="11">
        <text>tRNA(Pro) + L-proline + ATP = L-prolyl-tRNA(Pro) + AMP + diphosphate</text>
        <dbReference type="Rhea" id="RHEA:14305"/>
        <dbReference type="Rhea" id="RHEA-COMP:9700"/>
        <dbReference type="Rhea" id="RHEA-COMP:9702"/>
        <dbReference type="ChEBI" id="CHEBI:30616"/>
        <dbReference type="ChEBI" id="CHEBI:33019"/>
        <dbReference type="ChEBI" id="CHEBI:60039"/>
        <dbReference type="ChEBI" id="CHEBI:78442"/>
        <dbReference type="ChEBI" id="CHEBI:78532"/>
        <dbReference type="ChEBI" id="CHEBI:456215"/>
        <dbReference type="EC" id="6.1.1.15"/>
    </reaction>
</comment>
<evidence type="ECO:0000256" key="12">
    <source>
        <dbReference type="NCBIfam" id="TIGR00409"/>
    </source>
</evidence>
<evidence type="ECO:0000256" key="6">
    <source>
        <dbReference type="ARBA" id="ARBA00022598"/>
    </source>
</evidence>
<evidence type="ECO:0000256" key="1">
    <source>
        <dbReference type="ARBA" id="ARBA00004496"/>
    </source>
</evidence>
<organism evidence="14 15">
    <name type="scientific">candidate division WWE3 bacterium</name>
    <dbReference type="NCBI Taxonomy" id="2053526"/>
    <lineage>
        <taxon>Bacteria</taxon>
        <taxon>Katanobacteria</taxon>
    </lineage>
</organism>
<dbReference type="GO" id="GO:0002161">
    <property type="term" value="F:aminoacyl-tRNA deacylase activity"/>
    <property type="evidence" value="ECO:0007669"/>
    <property type="project" value="InterPro"/>
</dbReference>
<dbReference type="InterPro" id="IPR004500">
    <property type="entry name" value="Pro-tRNA-synth_IIa_bac-type"/>
</dbReference>
<evidence type="ECO:0000259" key="13">
    <source>
        <dbReference type="PROSITE" id="PS50862"/>
    </source>
</evidence>
<keyword evidence="8" id="KW-0067">ATP-binding</keyword>
<keyword evidence="7" id="KW-0547">Nucleotide-binding</keyword>
<sequence length="572" mass="65089">MKQSKLFGKTVKSAKKDMQFASHKLLYQGGFVRESTAGRYYFLPLGMRVRNKVIGIIREEMNKSGGQEVLTPTLHPLELWEETNRDNAAGFELMQVTDRRNSKFVLGGTAEEMMVALVRQFDLSYRDLPFNIYQFSQKFRDELRARGGLLRVREFTMKDAYSFHTNAQDFIQEYKNMEDTYVRIFKRLGLETRVVEADNGYIGGEYCHELIADSHVGESTYFVTDDGMYQKHEDVADFAREEVNPQEELKDFEIIEQPAWVKTMEDNEKHYGLPASRFLKNVVYKNRVTKEILIAVIRGDLEVNKTKLEQKLGLVGVLEEATEEDLHSIGTKPGYVHSWGHENNSNGIKVRYVGDLSLTSVKNFIGGQKEESTDSRNVNYGRDFECEQLFDIALAKEGYKTHDGKTLIQKKGIEVGNIFQLGCHYTTKMSNATFAAEDGSLTPFYMGCYGIGIGRTIATIAEIYNDDKGLVWPKEIAPFVVHLVALNLEEVEVKEQAEQVYKVLLDKGIEVLFDDRESVTAGEKFADADLIGCPYRVVVSKRTSIENLEVKERSKTEVTSIAIEDLLQVVLS</sequence>
<evidence type="ECO:0000256" key="8">
    <source>
        <dbReference type="ARBA" id="ARBA00022840"/>
    </source>
</evidence>
<evidence type="ECO:0000256" key="2">
    <source>
        <dbReference type="ARBA" id="ARBA00011738"/>
    </source>
</evidence>
<dbReference type="PRINTS" id="PR01046">
    <property type="entry name" value="TRNASYNTHPRO"/>
</dbReference>
<reference evidence="14" key="1">
    <citation type="submission" date="2020-04" db="EMBL/GenBank/DDBJ databases">
        <authorList>
            <person name="Zhang T."/>
        </authorList>
    </citation>
    <scope>NUCLEOTIDE SEQUENCE</scope>
    <source>
        <strain evidence="14">HKST-UBA79</strain>
    </source>
</reference>
<dbReference type="EC" id="6.1.1.15" evidence="3 12"/>
<dbReference type="SUPFAM" id="SSF52954">
    <property type="entry name" value="Class II aaRS ABD-related"/>
    <property type="match status" value="1"/>
</dbReference>
<keyword evidence="6 14" id="KW-0436">Ligase</keyword>
<dbReference type="InterPro" id="IPR002314">
    <property type="entry name" value="aa-tRNA-synt_IIb"/>
</dbReference>
<dbReference type="InterPro" id="IPR002316">
    <property type="entry name" value="Pro-tRNA-ligase_IIa"/>
</dbReference>
<dbReference type="Pfam" id="PF03129">
    <property type="entry name" value="HGTP_anticodon"/>
    <property type="match status" value="1"/>
</dbReference>
<evidence type="ECO:0000256" key="7">
    <source>
        <dbReference type="ARBA" id="ARBA00022741"/>
    </source>
</evidence>
<dbReference type="InterPro" id="IPR045864">
    <property type="entry name" value="aa-tRNA-synth_II/BPL/LPL"/>
</dbReference>